<gene>
    <name evidence="1" type="ORF">ACFFGN_01220</name>
</gene>
<name>A0ABV6QDF8_9ACTN</name>
<dbReference type="Proteomes" id="UP001589890">
    <property type="component" value="Unassembled WGS sequence"/>
</dbReference>
<keyword evidence="2" id="KW-1185">Reference proteome</keyword>
<reference evidence="1 2" key="1">
    <citation type="submission" date="2024-09" db="EMBL/GenBank/DDBJ databases">
        <authorList>
            <person name="Sun Q."/>
            <person name="Mori K."/>
        </authorList>
    </citation>
    <scope>NUCLEOTIDE SEQUENCE [LARGE SCALE GENOMIC DNA]</scope>
    <source>
        <strain evidence="1 2">CGMCC 1.15906</strain>
    </source>
</reference>
<proteinExistence type="predicted"/>
<accession>A0ABV6QDF8</accession>
<sequence>MAAPESLRTVVLGSCVGLGTELMIRAMRGICTGSLLNADTGRATTRARIEDWNSVLSLYEHTAEVKRLSA</sequence>
<protein>
    <submittedName>
        <fullName evidence="1">Uncharacterized protein</fullName>
    </submittedName>
</protein>
<organism evidence="1 2">
    <name type="scientific">Kribbella deserti</name>
    <dbReference type="NCBI Taxonomy" id="1926257"/>
    <lineage>
        <taxon>Bacteria</taxon>
        <taxon>Bacillati</taxon>
        <taxon>Actinomycetota</taxon>
        <taxon>Actinomycetes</taxon>
        <taxon>Propionibacteriales</taxon>
        <taxon>Kribbellaceae</taxon>
        <taxon>Kribbella</taxon>
    </lineage>
</organism>
<evidence type="ECO:0000313" key="2">
    <source>
        <dbReference type="Proteomes" id="UP001589890"/>
    </source>
</evidence>
<dbReference type="RefSeq" id="WP_380043341.1">
    <property type="nucleotide sequence ID" value="NZ_JBHLTC010000001.1"/>
</dbReference>
<dbReference type="EMBL" id="JBHLTC010000001">
    <property type="protein sequence ID" value="MFC0622662.1"/>
    <property type="molecule type" value="Genomic_DNA"/>
</dbReference>
<evidence type="ECO:0000313" key="1">
    <source>
        <dbReference type="EMBL" id="MFC0622662.1"/>
    </source>
</evidence>
<comment type="caution">
    <text evidence="1">The sequence shown here is derived from an EMBL/GenBank/DDBJ whole genome shotgun (WGS) entry which is preliminary data.</text>
</comment>